<comment type="caution">
    <text evidence="3">The sequence shown here is derived from an EMBL/GenBank/DDBJ whole genome shotgun (WGS) entry which is preliminary data.</text>
</comment>
<feature type="domain" description="TPM" evidence="2">
    <location>
        <begin position="48"/>
        <end position="167"/>
    </location>
</feature>
<name>A0A7C3ZVW6_9CYAN</name>
<dbReference type="Pfam" id="PF04536">
    <property type="entry name" value="TPM_phosphatase"/>
    <property type="match status" value="1"/>
</dbReference>
<accession>A0A7C3ZVW6</accession>
<reference evidence="3" key="1">
    <citation type="journal article" date="2020" name="mSystems">
        <title>Genome- and Community-Level Interaction Insights into Carbon Utilization and Element Cycling Functions of Hydrothermarchaeota in Hydrothermal Sediment.</title>
        <authorList>
            <person name="Zhou Z."/>
            <person name="Liu Y."/>
            <person name="Xu W."/>
            <person name="Pan J."/>
            <person name="Luo Z.H."/>
            <person name="Li M."/>
        </authorList>
    </citation>
    <scope>NUCLEOTIDE SEQUENCE [LARGE SCALE GENOMIC DNA]</scope>
    <source>
        <strain evidence="3">SpSt-374</strain>
    </source>
</reference>
<dbReference type="EMBL" id="DSPX01000054">
    <property type="protein sequence ID" value="HGG00147.1"/>
    <property type="molecule type" value="Genomic_DNA"/>
</dbReference>
<feature type="transmembrane region" description="Helical" evidence="1">
    <location>
        <begin position="198"/>
        <end position="214"/>
    </location>
</feature>
<evidence type="ECO:0000259" key="2">
    <source>
        <dbReference type="Pfam" id="PF04536"/>
    </source>
</evidence>
<proteinExistence type="predicted"/>
<protein>
    <submittedName>
        <fullName evidence="3">TPM domain-containing protein</fullName>
    </submittedName>
</protein>
<dbReference type="Gene3D" id="3.10.310.50">
    <property type="match status" value="1"/>
</dbReference>
<sequence length="225" mass="24640">MSRLSIKRLLVASILFLCLMWWAPTASARHLFLGVQDIPNPLHQSVKVTDGAQMLLTTTETELNQMISQLEGKTGVKMGVVTISTATPTTPRQLAVELFHYWGMGDNDILLLIAAQERRLEVATGAKLRQRLPEESLGEMLTAAVTPKLARGDNDEGVLAATAAVVDSLGSDLAWFESEAAFGFTHQRAPLGKNLPKLLLWLGLVAGLVAVFWRRRATKSRLIRG</sequence>
<evidence type="ECO:0000256" key="1">
    <source>
        <dbReference type="SAM" id="Phobius"/>
    </source>
</evidence>
<keyword evidence="1" id="KW-0812">Transmembrane</keyword>
<keyword evidence="1" id="KW-0472">Membrane</keyword>
<evidence type="ECO:0000313" key="3">
    <source>
        <dbReference type="EMBL" id="HGG00147.1"/>
    </source>
</evidence>
<dbReference type="InterPro" id="IPR007621">
    <property type="entry name" value="TPM_dom"/>
</dbReference>
<dbReference type="PANTHER" id="PTHR30373">
    <property type="entry name" value="UPF0603 PROTEIN YGCG"/>
    <property type="match status" value="1"/>
</dbReference>
<dbReference type="PANTHER" id="PTHR30373:SF2">
    <property type="entry name" value="UPF0603 PROTEIN YGCG"/>
    <property type="match status" value="1"/>
</dbReference>
<dbReference type="AlphaFoldDB" id="A0A7C3ZVW6"/>
<keyword evidence="1" id="KW-1133">Transmembrane helix</keyword>
<gene>
    <name evidence="3" type="ORF">ENR15_05665</name>
</gene>
<organism evidence="3">
    <name type="scientific">Planktothricoides sp. SpSt-374</name>
    <dbReference type="NCBI Taxonomy" id="2282167"/>
    <lineage>
        <taxon>Bacteria</taxon>
        <taxon>Bacillati</taxon>
        <taxon>Cyanobacteriota</taxon>
        <taxon>Cyanophyceae</taxon>
        <taxon>Oscillatoriophycideae</taxon>
        <taxon>Oscillatoriales</taxon>
        <taxon>Oscillatoriaceae</taxon>
        <taxon>Planktothricoides</taxon>
    </lineage>
</organism>